<keyword evidence="2" id="KW-1185">Reference proteome</keyword>
<proteinExistence type="predicted"/>
<reference evidence="1 2" key="1">
    <citation type="submission" date="2024-04" db="EMBL/GenBank/DDBJ databases">
        <authorList>
            <person name="Abashina T."/>
            <person name="Shaikin A."/>
        </authorList>
    </citation>
    <scope>NUCLEOTIDE SEQUENCE [LARGE SCALE GENOMIC DNA]</scope>
    <source>
        <strain evidence="1 2">AAFK</strain>
    </source>
</reference>
<sequence>MDDLSFAKLADIDDAYIRRIETLVMGYAEPVHSPQYATDWEDTEKLISRLADLGVGVRMEFVATEKKTGFHAYLDWQDPVSLEWQTVEVEEDTAPAAITRAALIWHYTQEMAAANASPPDVWSYFEVLERIGIVRDLLQRSLEEHPVLQQEAEMNGLLQDVQEKLNSLFEMAGQSLDKQFEGGRPGRGAMH</sequence>
<evidence type="ECO:0000313" key="1">
    <source>
        <dbReference type="EMBL" id="MEK8090717.1"/>
    </source>
</evidence>
<protein>
    <submittedName>
        <fullName evidence="1">Uncharacterized protein</fullName>
    </submittedName>
</protein>
<dbReference type="Proteomes" id="UP001446205">
    <property type="component" value="Unassembled WGS sequence"/>
</dbReference>
<organism evidence="1 2">
    <name type="scientific">Thermithiobacillus plumbiphilus</name>
    <dbReference type="NCBI Taxonomy" id="1729899"/>
    <lineage>
        <taxon>Bacteria</taxon>
        <taxon>Pseudomonadati</taxon>
        <taxon>Pseudomonadota</taxon>
        <taxon>Acidithiobacillia</taxon>
        <taxon>Acidithiobacillales</taxon>
        <taxon>Thermithiobacillaceae</taxon>
        <taxon>Thermithiobacillus</taxon>
    </lineage>
</organism>
<comment type="caution">
    <text evidence="1">The sequence shown here is derived from an EMBL/GenBank/DDBJ whole genome shotgun (WGS) entry which is preliminary data.</text>
</comment>
<dbReference type="RefSeq" id="WP_341371773.1">
    <property type="nucleotide sequence ID" value="NZ_JBBPCO010000015.1"/>
</dbReference>
<name>A0ABU9DD15_9PROT</name>
<evidence type="ECO:0000313" key="2">
    <source>
        <dbReference type="Proteomes" id="UP001446205"/>
    </source>
</evidence>
<dbReference type="EMBL" id="JBBPCO010000015">
    <property type="protein sequence ID" value="MEK8090717.1"/>
    <property type="molecule type" value="Genomic_DNA"/>
</dbReference>
<accession>A0ABU9DD15</accession>
<gene>
    <name evidence="1" type="ORF">WOB96_13245</name>
</gene>